<gene>
    <name evidence="4" type="ORF">POTOM_042094</name>
</gene>
<name>A0A8X8C9Q4_POPTO</name>
<dbReference type="EMBL" id="JAAWWB010000023">
    <property type="protein sequence ID" value="KAG6754086.1"/>
    <property type="molecule type" value="Genomic_DNA"/>
</dbReference>
<accession>A0A8X8C9Q4</accession>
<feature type="coiled-coil region" evidence="1">
    <location>
        <begin position="225"/>
        <end position="254"/>
    </location>
</feature>
<proteinExistence type="predicted"/>
<dbReference type="OrthoDB" id="515416at2759"/>
<feature type="compositionally biased region" description="Polar residues" evidence="2">
    <location>
        <begin position="312"/>
        <end position="332"/>
    </location>
</feature>
<keyword evidence="5" id="KW-1185">Reference proteome</keyword>
<evidence type="ECO:0000256" key="1">
    <source>
        <dbReference type="SAM" id="Coils"/>
    </source>
</evidence>
<sequence>MNTSKYMDKQITELSQSQSLNFLGDDDKQEVQDGDHGFEFNTVRSLSQSLNEDLDETSFTGWSFMDPIDSAKYSAEKVGASSNAALISEIDRKMKEHVDILLHSIECLSARVSKLESKTHQIDVVDDIKELLELNQGKTDGKLREMKNILVEGVLLSNFNSASSSGLYAPLFLFDLLEFLNNQMPIFLIKWSQMPFYGDAALGLFKMLSFEKQCHAEAPQVQGGVQDLRDKQEIAEAQLQLAKLQMSKNNQQVEKQNVTGQAYEAPSSVSQQSHQLLPILESTYQQYQVPPAQQSQPIPYNHQPYQPMPHFPQNSQLPQLPQVHPDSSTVNPQAHYPSSLHTEVPYSPAHSISQPPGRSPPLQQYNVGSTQQIYPQPPDRQYVESSLASFPAHAKTNIMDSYHYVASPCNNDNSSIKPSQPILSPPVLGGESIHKQLPTARLLPNAIPSASNVDAGSGSGGSGNRIPVDDVVDKVATLGFHRDLVRATVRKLTENGQSVDLNTVLDKLMNG</sequence>
<dbReference type="Proteomes" id="UP000886885">
    <property type="component" value="Chromosome 12A"/>
</dbReference>
<feature type="compositionally biased region" description="Polar residues" evidence="2">
    <location>
        <begin position="350"/>
        <end position="372"/>
    </location>
</feature>
<dbReference type="Pfam" id="PF07223">
    <property type="entry name" value="DUF1421"/>
    <property type="match status" value="1"/>
</dbReference>
<dbReference type="PANTHER" id="PTHR31805">
    <property type="entry name" value="RECEPTOR-LIKE KINASE, PUTATIVE (DUF1421)-RELATED"/>
    <property type="match status" value="1"/>
</dbReference>
<dbReference type="PANTHER" id="PTHR31805:SF15">
    <property type="entry name" value="DUF1421 DOMAIN-CONTAINING PROTEIN"/>
    <property type="match status" value="1"/>
</dbReference>
<feature type="region of interest" description="Disordered" evidence="2">
    <location>
        <begin position="288"/>
        <end position="372"/>
    </location>
</feature>
<evidence type="ECO:0000313" key="5">
    <source>
        <dbReference type="Proteomes" id="UP000886885"/>
    </source>
</evidence>
<feature type="compositionally biased region" description="Low complexity" evidence="2">
    <location>
        <begin position="288"/>
        <end position="297"/>
    </location>
</feature>
<evidence type="ECO:0000256" key="2">
    <source>
        <dbReference type="SAM" id="MobiDB-lite"/>
    </source>
</evidence>
<evidence type="ECO:0000259" key="3">
    <source>
        <dbReference type="Pfam" id="PF07223"/>
    </source>
</evidence>
<organism evidence="4 5">
    <name type="scientific">Populus tomentosa</name>
    <name type="common">Chinese white poplar</name>
    <dbReference type="NCBI Taxonomy" id="118781"/>
    <lineage>
        <taxon>Eukaryota</taxon>
        <taxon>Viridiplantae</taxon>
        <taxon>Streptophyta</taxon>
        <taxon>Embryophyta</taxon>
        <taxon>Tracheophyta</taxon>
        <taxon>Spermatophyta</taxon>
        <taxon>Magnoliopsida</taxon>
        <taxon>eudicotyledons</taxon>
        <taxon>Gunneridae</taxon>
        <taxon>Pentapetalae</taxon>
        <taxon>rosids</taxon>
        <taxon>fabids</taxon>
        <taxon>Malpighiales</taxon>
        <taxon>Salicaceae</taxon>
        <taxon>Saliceae</taxon>
        <taxon>Populus</taxon>
    </lineage>
</organism>
<comment type="caution">
    <text evidence="4">The sequence shown here is derived from an EMBL/GenBank/DDBJ whole genome shotgun (WGS) entry which is preliminary data.</text>
</comment>
<feature type="domain" description="DUF1421" evidence="3">
    <location>
        <begin position="468"/>
        <end position="511"/>
    </location>
</feature>
<reference evidence="4" key="1">
    <citation type="journal article" date="2020" name="bioRxiv">
        <title>Hybrid origin of Populus tomentosa Carr. identified through genome sequencing and phylogenomic analysis.</title>
        <authorList>
            <person name="An X."/>
            <person name="Gao K."/>
            <person name="Chen Z."/>
            <person name="Li J."/>
            <person name="Yang X."/>
            <person name="Yang X."/>
            <person name="Zhou J."/>
            <person name="Guo T."/>
            <person name="Zhao T."/>
            <person name="Huang S."/>
            <person name="Miao D."/>
            <person name="Khan W.U."/>
            <person name="Rao P."/>
            <person name="Ye M."/>
            <person name="Lei B."/>
            <person name="Liao W."/>
            <person name="Wang J."/>
            <person name="Ji L."/>
            <person name="Li Y."/>
            <person name="Guo B."/>
            <person name="Mustafa N.S."/>
            <person name="Li S."/>
            <person name="Yun Q."/>
            <person name="Keller S.R."/>
            <person name="Mao J."/>
            <person name="Zhang R."/>
            <person name="Strauss S.H."/>
        </authorList>
    </citation>
    <scope>NUCLEOTIDE SEQUENCE</scope>
    <source>
        <strain evidence="4">GM15</strain>
        <tissue evidence="4">Leaf</tissue>
    </source>
</reference>
<protein>
    <recommendedName>
        <fullName evidence="3">DUF1421 domain-containing protein</fullName>
    </recommendedName>
</protein>
<evidence type="ECO:0000313" key="4">
    <source>
        <dbReference type="EMBL" id="KAG6754086.1"/>
    </source>
</evidence>
<keyword evidence="1" id="KW-0175">Coiled coil</keyword>
<dbReference type="InterPro" id="IPR010820">
    <property type="entry name" value="DUF1421"/>
</dbReference>
<dbReference type="AlphaFoldDB" id="A0A8X8C9Q4"/>